<dbReference type="EMBL" id="BAAAMR010000060">
    <property type="protein sequence ID" value="GAA2152693.1"/>
    <property type="molecule type" value="Genomic_DNA"/>
</dbReference>
<sequence length="203" mass="21537">MQFLTATWASYGVDGDHDGHTDRYNPADAIYGAAHYLCANHAGQGGRHLHQAIWQYNHADWYVHKVLDQAAAYATPAPAASGRGTIAVRAALHWLGTPYSWGGGGSAGPSYGIAQGAGTKGFDCSGLTQYAWAKAGTQLHASPPPNTTPAHTSPAQARDHGWSRGHGHGLQRRVGDAREQVRLSWLPSGRGRRLTWVGGLPAG</sequence>
<feature type="domain" description="NlpC/P60" evidence="6">
    <location>
        <begin position="81"/>
        <end position="203"/>
    </location>
</feature>
<comment type="similarity">
    <text evidence="1">Belongs to the peptidase C40 family.</text>
</comment>
<dbReference type="PROSITE" id="PS51935">
    <property type="entry name" value="NLPC_P60"/>
    <property type="match status" value="1"/>
</dbReference>
<dbReference type="InterPro" id="IPR000064">
    <property type="entry name" value="NLP_P60_dom"/>
</dbReference>
<evidence type="ECO:0000256" key="2">
    <source>
        <dbReference type="ARBA" id="ARBA00022670"/>
    </source>
</evidence>
<keyword evidence="2" id="KW-0645">Protease</keyword>
<name>A0ABP5LV72_9ACTN</name>
<keyword evidence="8" id="KW-1185">Reference proteome</keyword>
<comment type="caution">
    <text evidence="7">The sequence shown here is derived from an EMBL/GenBank/DDBJ whole genome shotgun (WGS) entry which is preliminary data.</text>
</comment>
<dbReference type="SUPFAM" id="SSF54001">
    <property type="entry name" value="Cysteine proteinases"/>
    <property type="match status" value="1"/>
</dbReference>
<dbReference type="Gene3D" id="3.90.1720.10">
    <property type="entry name" value="endopeptidase domain like (from Nostoc punctiforme)"/>
    <property type="match status" value="1"/>
</dbReference>
<accession>A0ABP5LV72</accession>
<dbReference type="SUPFAM" id="SSF53955">
    <property type="entry name" value="Lysozyme-like"/>
    <property type="match status" value="1"/>
</dbReference>
<dbReference type="Proteomes" id="UP001501020">
    <property type="component" value="Unassembled WGS sequence"/>
</dbReference>
<dbReference type="Pfam" id="PF13406">
    <property type="entry name" value="SLT_2"/>
    <property type="match status" value="1"/>
</dbReference>
<proteinExistence type="inferred from homology"/>
<protein>
    <recommendedName>
        <fullName evidence="6">NlpC/P60 domain-containing protein</fullName>
    </recommendedName>
</protein>
<dbReference type="InterPro" id="IPR051794">
    <property type="entry name" value="PG_Endopeptidase_C40"/>
</dbReference>
<dbReference type="Gene3D" id="1.10.8.350">
    <property type="entry name" value="Bacterial muramidase"/>
    <property type="match status" value="1"/>
</dbReference>
<gene>
    <name evidence="7" type="ORF">GCM10009727_58480</name>
</gene>
<evidence type="ECO:0000256" key="3">
    <source>
        <dbReference type="ARBA" id="ARBA00022801"/>
    </source>
</evidence>
<dbReference type="Gene3D" id="1.10.530.10">
    <property type="match status" value="1"/>
</dbReference>
<dbReference type="InterPro" id="IPR038765">
    <property type="entry name" value="Papain-like_cys_pep_sf"/>
</dbReference>
<evidence type="ECO:0000256" key="5">
    <source>
        <dbReference type="SAM" id="MobiDB-lite"/>
    </source>
</evidence>
<reference evidence="8" key="1">
    <citation type="journal article" date="2019" name="Int. J. Syst. Evol. Microbiol.">
        <title>The Global Catalogue of Microorganisms (GCM) 10K type strain sequencing project: providing services to taxonomists for standard genome sequencing and annotation.</title>
        <authorList>
            <consortium name="The Broad Institute Genomics Platform"/>
            <consortium name="The Broad Institute Genome Sequencing Center for Infectious Disease"/>
            <person name="Wu L."/>
            <person name="Ma J."/>
        </authorList>
    </citation>
    <scope>NUCLEOTIDE SEQUENCE [LARGE SCALE GENOMIC DNA]</scope>
    <source>
        <strain evidence="8">JCM 13850</strain>
    </source>
</reference>
<evidence type="ECO:0000259" key="6">
    <source>
        <dbReference type="PROSITE" id="PS51935"/>
    </source>
</evidence>
<dbReference type="PANTHER" id="PTHR47359">
    <property type="entry name" value="PEPTIDOGLYCAN DL-ENDOPEPTIDASE CWLO"/>
    <property type="match status" value="1"/>
</dbReference>
<dbReference type="InterPro" id="IPR023346">
    <property type="entry name" value="Lysozyme-like_dom_sf"/>
</dbReference>
<evidence type="ECO:0000313" key="8">
    <source>
        <dbReference type="Proteomes" id="UP001501020"/>
    </source>
</evidence>
<keyword evidence="3" id="KW-0378">Hydrolase</keyword>
<dbReference type="InterPro" id="IPR031304">
    <property type="entry name" value="SLT_2"/>
</dbReference>
<dbReference type="CDD" id="cd13399">
    <property type="entry name" value="Slt35-like"/>
    <property type="match status" value="1"/>
</dbReference>
<feature type="region of interest" description="Disordered" evidence="5">
    <location>
        <begin position="138"/>
        <end position="175"/>
    </location>
</feature>
<evidence type="ECO:0000313" key="7">
    <source>
        <dbReference type="EMBL" id="GAA2152693.1"/>
    </source>
</evidence>
<dbReference type="PANTHER" id="PTHR47359:SF3">
    <property type="entry name" value="NLP_P60 DOMAIN-CONTAINING PROTEIN-RELATED"/>
    <property type="match status" value="1"/>
</dbReference>
<evidence type="ECO:0000256" key="4">
    <source>
        <dbReference type="ARBA" id="ARBA00022807"/>
    </source>
</evidence>
<dbReference type="Pfam" id="PF00877">
    <property type="entry name" value="NLPC_P60"/>
    <property type="match status" value="1"/>
</dbReference>
<keyword evidence="4" id="KW-0788">Thiol protease</keyword>
<organism evidence="7 8">
    <name type="scientific">Actinomadura napierensis</name>
    <dbReference type="NCBI Taxonomy" id="267854"/>
    <lineage>
        <taxon>Bacteria</taxon>
        <taxon>Bacillati</taxon>
        <taxon>Actinomycetota</taxon>
        <taxon>Actinomycetes</taxon>
        <taxon>Streptosporangiales</taxon>
        <taxon>Thermomonosporaceae</taxon>
        <taxon>Actinomadura</taxon>
    </lineage>
</organism>
<evidence type="ECO:0000256" key="1">
    <source>
        <dbReference type="ARBA" id="ARBA00007074"/>
    </source>
</evidence>